<dbReference type="InterPro" id="IPR027417">
    <property type="entry name" value="P-loop_NTPase"/>
</dbReference>
<dbReference type="AlphaFoldDB" id="A0A914EJ49"/>
<keyword evidence="4" id="KW-0067">ATP-binding</keyword>
<evidence type="ECO:0000313" key="8">
    <source>
        <dbReference type="WBParaSite" id="ACRNAN_scaffold8283.g22762.t1"/>
    </source>
</evidence>
<keyword evidence="3 5" id="KW-0378">Hydrolase</keyword>
<dbReference type="FunFam" id="3.30.230.10:FF:000015">
    <property type="entry name" value="Lon protease homolog, mitochondrial"/>
    <property type="match status" value="1"/>
</dbReference>
<dbReference type="PROSITE" id="PS51786">
    <property type="entry name" value="LON_PROTEOLYTIC"/>
    <property type="match status" value="1"/>
</dbReference>
<dbReference type="Pfam" id="PF22667">
    <property type="entry name" value="Lon_lid"/>
    <property type="match status" value="1"/>
</dbReference>
<evidence type="ECO:0000259" key="6">
    <source>
        <dbReference type="PROSITE" id="PS51786"/>
    </source>
</evidence>
<evidence type="ECO:0000313" key="7">
    <source>
        <dbReference type="Proteomes" id="UP000887540"/>
    </source>
</evidence>
<dbReference type="Gene3D" id="1.10.8.60">
    <property type="match status" value="1"/>
</dbReference>
<dbReference type="InterPro" id="IPR054594">
    <property type="entry name" value="Lon_lid"/>
</dbReference>
<dbReference type="GO" id="GO:0006515">
    <property type="term" value="P:protein quality control for misfolded or incompletely synthesized proteins"/>
    <property type="evidence" value="ECO:0007669"/>
    <property type="project" value="TreeGrafter"/>
</dbReference>
<keyword evidence="7" id="KW-1185">Reference proteome</keyword>
<proteinExistence type="inferred from homology"/>
<dbReference type="Gene3D" id="3.30.230.10">
    <property type="match status" value="1"/>
</dbReference>
<evidence type="ECO:0000256" key="3">
    <source>
        <dbReference type="ARBA" id="ARBA00022801"/>
    </source>
</evidence>
<dbReference type="GO" id="GO:0051131">
    <property type="term" value="P:chaperone-mediated protein complex assembly"/>
    <property type="evidence" value="ECO:0007669"/>
    <property type="project" value="TreeGrafter"/>
</dbReference>
<feature type="active site" evidence="5">
    <location>
        <position position="227"/>
    </location>
</feature>
<dbReference type="InterPro" id="IPR027065">
    <property type="entry name" value="Lon_Prtase"/>
</dbReference>
<reference evidence="8" key="1">
    <citation type="submission" date="2022-11" db="UniProtKB">
        <authorList>
            <consortium name="WormBaseParasite"/>
        </authorList>
    </citation>
    <scope>IDENTIFICATION</scope>
</reference>
<keyword evidence="2" id="KW-0547">Nucleotide-binding</keyword>
<protein>
    <submittedName>
        <fullName evidence="8">Lon proteolytic domain-containing protein</fullName>
    </submittedName>
</protein>
<feature type="domain" description="Lon proteolytic" evidence="6">
    <location>
        <begin position="111"/>
        <end position="321"/>
    </location>
</feature>
<dbReference type="GO" id="GO:0004252">
    <property type="term" value="F:serine-type endopeptidase activity"/>
    <property type="evidence" value="ECO:0007669"/>
    <property type="project" value="UniProtKB-UniRule"/>
</dbReference>
<dbReference type="SUPFAM" id="SSF54211">
    <property type="entry name" value="Ribosomal protein S5 domain 2-like"/>
    <property type="match status" value="1"/>
</dbReference>
<organism evidence="7 8">
    <name type="scientific">Acrobeloides nanus</name>
    <dbReference type="NCBI Taxonomy" id="290746"/>
    <lineage>
        <taxon>Eukaryota</taxon>
        <taxon>Metazoa</taxon>
        <taxon>Ecdysozoa</taxon>
        <taxon>Nematoda</taxon>
        <taxon>Chromadorea</taxon>
        <taxon>Rhabditida</taxon>
        <taxon>Tylenchina</taxon>
        <taxon>Cephalobomorpha</taxon>
        <taxon>Cephaloboidea</taxon>
        <taxon>Cephalobidae</taxon>
        <taxon>Acrobeloides</taxon>
    </lineage>
</organism>
<dbReference type="GO" id="GO:0005524">
    <property type="term" value="F:ATP binding"/>
    <property type="evidence" value="ECO:0007669"/>
    <property type="project" value="UniProtKB-KW"/>
</dbReference>
<keyword evidence="5" id="KW-0720">Serine protease</keyword>
<dbReference type="PANTHER" id="PTHR43718">
    <property type="entry name" value="LON PROTEASE"/>
    <property type="match status" value="1"/>
</dbReference>
<dbReference type="PANTHER" id="PTHR43718:SF2">
    <property type="entry name" value="LON PROTEASE HOMOLOG, MITOCHONDRIAL"/>
    <property type="match status" value="1"/>
</dbReference>
<name>A0A914EJ49_9BILA</name>
<dbReference type="GO" id="GO:0005759">
    <property type="term" value="C:mitochondrial matrix"/>
    <property type="evidence" value="ECO:0007669"/>
    <property type="project" value="TreeGrafter"/>
</dbReference>
<dbReference type="InterPro" id="IPR008269">
    <property type="entry name" value="Lon_proteolytic"/>
</dbReference>
<accession>A0A914EJ49</accession>
<dbReference type="GO" id="GO:0003697">
    <property type="term" value="F:single-stranded DNA binding"/>
    <property type="evidence" value="ECO:0007669"/>
    <property type="project" value="TreeGrafter"/>
</dbReference>
<dbReference type="GO" id="GO:0007005">
    <property type="term" value="P:mitochondrion organization"/>
    <property type="evidence" value="ECO:0007669"/>
    <property type="project" value="TreeGrafter"/>
</dbReference>
<dbReference type="GO" id="GO:0004176">
    <property type="term" value="F:ATP-dependent peptidase activity"/>
    <property type="evidence" value="ECO:0007669"/>
    <property type="project" value="UniProtKB-UniRule"/>
</dbReference>
<dbReference type="InterPro" id="IPR020568">
    <property type="entry name" value="Ribosomal_Su5_D2-typ_SF"/>
</dbReference>
<dbReference type="Proteomes" id="UP000887540">
    <property type="component" value="Unplaced"/>
</dbReference>
<dbReference type="WBParaSite" id="ACRNAN_scaffold8283.g22762.t1">
    <property type="protein sequence ID" value="ACRNAN_scaffold8283.g22762.t1"/>
    <property type="gene ID" value="ACRNAN_scaffold8283.g22762"/>
</dbReference>
<evidence type="ECO:0000256" key="2">
    <source>
        <dbReference type="ARBA" id="ARBA00022741"/>
    </source>
</evidence>
<evidence type="ECO:0000256" key="5">
    <source>
        <dbReference type="PROSITE-ProRule" id="PRU01122"/>
    </source>
</evidence>
<dbReference type="PRINTS" id="PR00830">
    <property type="entry name" value="ENDOLAPTASE"/>
</dbReference>
<comment type="similarity">
    <text evidence="5">Belongs to the peptidase S16 family.</text>
</comment>
<keyword evidence="1 5" id="KW-0645">Protease</keyword>
<dbReference type="InterPro" id="IPR014721">
    <property type="entry name" value="Ribsml_uS5_D2-typ_fold_subgr"/>
</dbReference>
<dbReference type="SUPFAM" id="SSF52540">
    <property type="entry name" value="P-loop containing nucleoside triphosphate hydrolases"/>
    <property type="match status" value="1"/>
</dbReference>
<evidence type="ECO:0000256" key="1">
    <source>
        <dbReference type="ARBA" id="ARBA00022670"/>
    </source>
</evidence>
<evidence type="ECO:0000256" key="4">
    <source>
        <dbReference type="ARBA" id="ARBA00022840"/>
    </source>
</evidence>
<dbReference type="Pfam" id="PF05362">
    <property type="entry name" value="Lon_C"/>
    <property type="match status" value="2"/>
</dbReference>
<feature type="active site" evidence="5">
    <location>
        <position position="270"/>
    </location>
</feature>
<sequence length="324" mass="36195">MELIEVSGYVAEEKLNIAQRYLIPQCRVDCALPEDKIEIRQEALDTLIKQYCRESGVRNLQKHIERIFRRAAIQIASRKENSEENLIVIGNDNLQDFVGRPKFTNDRLYETTPTGVIMGLAWTEMGGSVLYIESSLRQKYQYPKIKLEKTTTGQFSSDSKESQRHSICRGSLEATGNLGDIITESMRTAYTVAKNMLAKHDPMNEFLELAHIHVHIPEGAVPKDGSSAGITITSALLSLALNTPARQNIAMTGEISLTGKVLPIGGIKEKIIAAKRAGVSTVILPNGNRNDFDSLPEFIKNNVKVYLVKDYNEVFDILFLDKPI</sequence>